<evidence type="ECO:0000313" key="9">
    <source>
        <dbReference type="Proteomes" id="UP000664779"/>
    </source>
</evidence>
<dbReference type="GO" id="GO:0006364">
    <property type="term" value="P:rRNA processing"/>
    <property type="evidence" value="ECO:0007669"/>
    <property type="project" value="UniProtKB-UniRule"/>
</dbReference>
<gene>
    <name evidence="7 8" type="primary">ybeY</name>
    <name evidence="8" type="ORF">J0X15_14345</name>
</gene>
<keyword evidence="3 7" id="KW-0479">Metal-binding</keyword>
<keyword evidence="2 7" id="KW-0540">Nuclease</keyword>
<dbReference type="Gene3D" id="3.40.390.30">
    <property type="entry name" value="Metalloproteases ('zincins'), catalytic domain"/>
    <property type="match status" value="1"/>
</dbReference>
<keyword evidence="4 7" id="KW-0255">Endonuclease</keyword>
<sequence length="178" mass="19800">MTWREAAGEVSLPKDFAIDITIATEGWPTEADLRSQCVSALTAAFRQAGLEAVPGSEVSLVFTDDEAIRELNRTWRQKDKPTNVLSFPGSDPDGELYGPLLGDIVIALETVKRESVELEIDFHAHLTHLVIHGILHLFDYDHQDDEEAEVMEELERCILASLDIADPYADRPLEADAD</sequence>
<dbReference type="InterPro" id="IPR002036">
    <property type="entry name" value="YbeY"/>
</dbReference>
<name>A0A939EQD2_9HYPH</name>
<dbReference type="Proteomes" id="UP000664779">
    <property type="component" value="Unassembled WGS sequence"/>
</dbReference>
<reference evidence="8" key="1">
    <citation type="submission" date="2021-03" db="EMBL/GenBank/DDBJ databases">
        <title>Roseibium sp. CAU 1637 isolated from Incheon.</title>
        <authorList>
            <person name="Kim W."/>
        </authorList>
    </citation>
    <scope>NUCLEOTIDE SEQUENCE</scope>
    <source>
        <strain evidence="8">CAU 1637</strain>
    </source>
</reference>
<evidence type="ECO:0000313" key="8">
    <source>
        <dbReference type="EMBL" id="MBO0346410.1"/>
    </source>
</evidence>
<evidence type="ECO:0000256" key="1">
    <source>
        <dbReference type="ARBA" id="ARBA00010875"/>
    </source>
</evidence>
<evidence type="ECO:0000256" key="5">
    <source>
        <dbReference type="ARBA" id="ARBA00022801"/>
    </source>
</evidence>
<comment type="caution">
    <text evidence="8">The sequence shown here is derived from an EMBL/GenBank/DDBJ whole genome shotgun (WGS) entry which is preliminary data.</text>
</comment>
<dbReference type="HAMAP" id="MF_00009">
    <property type="entry name" value="Endoribonucl_YbeY"/>
    <property type="match status" value="1"/>
</dbReference>
<evidence type="ECO:0000256" key="2">
    <source>
        <dbReference type="ARBA" id="ARBA00022722"/>
    </source>
</evidence>
<organism evidence="8 9">
    <name type="scientific">Roseibium limicola</name>
    <dbReference type="NCBI Taxonomy" id="2816037"/>
    <lineage>
        <taxon>Bacteria</taxon>
        <taxon>Pseudomonadati</taxon>
        <taxon>Pseudomonadota</taxon>
        <taxon>Alphaproteobacteria</taxon>
        <taxon>Hyphomicrobiales</taxon>
        <taxon>Stappiaceae</taxon>
        <taxon>Roseibium</taxon>
    </lineage>
</organism>
<comment type="similarity">
    <text evidence="1 7">Belongs to the endoribonuclease YbeY family.</text>
</comment>
<keyword evidence="6 7" id="KW-0862">Zinc</keyword>
<dbReference type="PANTHER" id="PTHR46986:SF1">
    <property type="entry name" value="ENDORIBONUCLEASE YBEY, CHLOROPLASTIC"/>
    <property type="match status" value="1"/>
</dbReference>
<comment type="subcellular location">
    <subcellularLocation>
        <location evidence="7">Cytoplasm</location>
    </subcellularLocation>
</comment>
<dbReference type="EC" id="3.1.-.-" evidence="7"/>
<comment type="cofactor">
    <cofactor evidence="7">
        <name>Zn(2+)</name>
        <dbReference type="ChEBI" id="CHEBI:29105"/>
    </cofactor>
    <text evidence="7">Binds 1 zinc ion.</text>
</comment>
<keyword evidence="7" id="KW-0698">rRNA processing</keyword>
<protein>
    <recommendedName>
        <fullName evidence="7">Endoribonuclease YbeY</fullName>
        <ecNumber evidence="7">3.1.-.-</ecNumber>
    </recommendedName>
</protein>
<evidence type="ECO:0000256" key="4">
    <source>
        <dbReference type="ARBA" id="ARBA00022759"/>
    </source>
</evidence>
<dbReference type="GO" id="GO:0008270">
    <property type="term" value="F:zinc ion binding"/>
    <property type="evidence" value="ECO:0007669"/>
    <property type="project" value="UniProtKB-UniRule"/>
</dbReference>
<dbReference type="GO" id="GO:0005737">
    <property type="term" value="C:cytoplasm"/>
    <property type="evidence" value="ECO:0007669"/>
    <property type="project" value="UniProtKB-SubCell"/>
</dbReference>
<keyword evidence="7" id="KW-0963">Cytoplasm</keyword>
<dbReference type="EMBL" id="JAFLNF010000006">
    <property type="protein sequence ID" value="MBO0346410.1"/>
    <property type="molecule type" value="Genomic_DNA"/>
</dbReference>
<evidence type="ECO:0000256" key="3">
    <source>
        <dbReference type="ARBA" id="ARBA00022723"/>
    </source>
</evidence>
<keyword evidence="9" id="KW-1185">Reference proteome</keyword>
<proteinExistence type="inferred from homology"/>
<feature type="binding site" evidence="7">
    <location>
        <position position="142"/>
    </location>
    <ligand>
        <name>Zn(2+)</name>
        <dbReference type="ChEBI" id="CHEBI:29105"/>
        <note>catalytic</note>
    </ligand>
</feature>
<dbReference type="SUPFAM" id="SSF55486">
    <property type="entry name" value="Metalloproteases ('zincins'), catalytic domain"/>
    <property type="match status" value="1"/>
</dbReference>
<dbReference type="Pfam" id="PF02130">
    <property type="entry name" value="YbeY"/>
    <property type="match status" value="1"/>
</dbReference>
<dbReference type="InterPro" id="IPR023091">
    <property type="entry name" value="MetalPrtase_cat_dom_sf_prd"/>
</dbReference>
<accession>A0A939EQD2</accession>
<comment type="function">
    <text evidence="7">Single strand-specific metallo-endoribonuclease involved in late-stage 70S ribosome quality control and in maturation of the 3' terminus of the 16S rRNA.</text>
</comment>
<keyword evidence="7" id="KW-0690">Ribosome biogenesis</keyword>
<dbReference type="AlphaFoldDB" id="A0A939EQD2"/>
<feature type="binding site" evidence="7">
    <location>
        <position position="132"/>
    </location>
    <ligand>
        <name>Zn(2+)</name>
        <dbReference type="ChEBI" id="CHEBI:29105"/>
        <note>catalytic</note>
    </ligand>
</feature>
<dbReference type="GO" id="GO:0004222">
    <property type="term" value="F:metalloendopeptidase activity"/>
    <property type="evidence" value="ECO:0007669"/>
    <property type="project" value="InterPro"/>
</dbReference>
<dbReference type="RefSeq" id="WP_206942156.1">
    <property type="nucleotide sequence ID" value="NZ_JAFLNF010000006.1"/>
</dbReference>
<keyword evidence="5 7" id="KW-0378">Hydrolase</keyword>
<dbReference type="PANTHER" id="PTHR46986">
    <property type="entry name" value="ENDORIBONUCLEASE YBEY, CHLOROPLASTIC"/>
    <property type="match status" value="1"/>
</dbReference>
<dbReference type="GO" id="GO:0004521">
    <property type="term" value="F:RNA endonuclease activity"/>
    <property type="evidence" value="ECO:0007669"/>
    <property type="project" value="UniProtKB-UniRule"/>
</dbReference>
<dbReference type="NCBIfam" id="TIGR00043">
    <property type="entry name" value="rRNA maturation RNase YbeY"/>
    <property type="match status" value="1"/>
</dbReference>
<feature type="binding site" evidence="7">
    <location>
        <position position="136"/>
    </location>
    <ligand>
        <name>Zn(2+)</name>
        <dbReference type="ChEBI" id="CHEBI:29105"/>
        <note>catalytic</note>
    </ligand>
</feature>
<evidence type="ECO:0000256" key="7">
    <source>
        <dbReference type="HAMAP-Rule" id="MF_00009"/>
    </source>
</evidence>
<evidence type="ECO:0000256" key="6">
    <source>
        <dbReference type="ARBA" id="ARBA00022833"/>
    </source>
</evidence>